<dbReference type="GO" id="GO:0045892">
    <property type="term" value="P:negative regulation of DNA-templated transcription"/>
    <property type="evidence" value="ECO:0007669"/>
    <property type="project" value="TreeGrafter"/>
</dbReference>
<dbReference type="Proteomes" id="UP000218689">
    <property type="component" value="Unassembled WGS sequence"/>
</dbReference>
<dbReference type="GO" id="GO:0003700">
    <property type="term" value="F:DNA-binding transcription factor activity"/>
    <property type="evidence" value="ECO:0007669"/>
    <property type="project" value="UniProtKB-UniRule"/>
</dbReference>
<reference evidence="7" key="1">
    <citation type="submission" date="2017-08" db="EMBL/GenBank/DDBJ databases">
        <title>Draft genome sequence of Lactococcus sp. strain Rs-Y01, isolated from the gut of the lower termite Reticulitermes speratus.</title>
        <authorList>
            <person name="Ohkuma M."/>
            <person name="Yuki M."/>
        </authorList>
    </citation>
    <scope>NUCLEOTIDE SEQUENCE [LARGE SCALE GENOMIC DNA]</scope>
    <source>
        <strain evidence="7">Rs-Y01</strain>
    </source>
</reference>
<dbReference type="PANTHER" id="PTHR44846">
    <property type="entry name" value="MANNOSYL-D-GLYCERATE TRANSPORT/METABOLISM SYSTEM REPRESSOR MNGR-RELATED"/>
    <property type="match status" value="1"/>
</dbReference>
<evidence type="ECO:0000256" key="1">
    <source>
        <dbReference type="ARBA" id="ARBA00023015"/>
    </source>
</evidence>
<evidence type="ECO:0000313" key="6">
    <source>
        <dbReference type="EMBL" id="GAX47662.1"/>
    </source>
</evidence>
<sequence length="238" mass="27763">MKKYEMILQDLEEKIKNKTYQENDLLPSENELVKIYDASRATIRQALKIMEEKGLIQKQKGRGSVVIASSKLNFPISGLTSYRELQDSLGFKSETEVIKFEKITVDSELAALTLLEIGTPVWYIIRTRKIDGEAVVLDTDFVKYDICPDMTKDDVAYSLYDYLEKQLKIEISFAQKEITIDFINNEDREQLDLNPLDRHIVSVKSHVFLNDASVFQYTESRHQVDKFQFTEFARRQKR</sequence>
<evidence type="ECO:0000256" key="3">
    <source>
        <dbReference type="ARBA" id="ARBA00023163"/>
    </source>
</evidence>
<evidence type="ECO:0000256" key="2">
    <source>
        <dbReference type="ARBA" id="ARBA00023125"/>
    </source>
</evidence>
<dbReference type="InterPro" id="IPR000524">
    <property type="entry name" value="Tscrpt_reg_HTH_GntR"/>
</dbReference>
<dbReference type="SMART" id="SM00345">
    <property type="entry name" value="HTH_GNTR"/>
    <property type="match status" value="1"/>
</dbReference>
<comment type="caution">
    <text evidence="6">The sequence shown here is derived from an EMBL/GenBank/DDBJ whole genome shotgun (WGS) entry which is preliminary data.</text>
</comment>
<protein>
    <recommendedName>
        <fullName evidence="4">Trehalose operon repressor</fullName>
    </recommendedName>
</protein>
<dbReference type="RefSeq" id="WP_094784711.1">
    <property type="nucleotide sequence ID" value="NZ_BEDT01000003.1"/>
</dbReference>
<keyword evidence="7" id="KW-1185">Reference proteome</keyword>
<dbReference type="AlphaFoldDB" id="A0A224XCL2"/>
<keyword evidence="1" id="KW-0805">Transcription regulation</keyword>
<dbReference type="CDD" id="cd07377">
    <property type="entry name" value="WHTH_GntR"/>
    <property type="match status" value="1"/>
</dbReference>
<dbReference type="InterPro" id="IPR011663">
    <property type="entry name" value="UTRA"/>
</dbReference>
<proteinExistence type="predicted"/>
<dbReference type="SUPFAM" id="SSF46785">
    <property type="entry name" value="Winged helix' DNA-binding domain"/>
    <property type="match status" value="1"/>
</dbReference>
<dbReference type="Gene3D" id="3.40.1410.10">
    <property type="entry name" value="Chorismate lyase-like"/>
    <property type="match status" value="1"/>
</dbReference>
<dbReference type="InterPro" id="IPR050679">
    <property type="entry name" value="Bact_HTH_transcr_reg"/>
</dbReference>
<dbReference type="Pfam" id="PF00392">
    <property type="entry name" value="GntR"/>
    <property type="match status" value="1"/>
</dbReference>
<name>A0A224XCL2_9LACT</name>
<dbReference type="InterPro" id="IPR036390">
    <property type="entry name" value="WH_DNA-bd_sf"/>
</dbReference>
<organism evidence="6 7">
    <name type="scientific">Pseudolactococcus reticulitermitis</name>
    <dbReference type="NCBI Taxonomy" id="2025039"/>
    <lineage>
        <taxon>Bacteria</taxon>
        <taxon>Bacillati</taxon>
        <taxon>Bacillota</taxon>
        <taxon>Bacilli</taxon>
        <taxon>Lactobacillales</taxon>
        <taxon>Streptococcaceae</taxon>
        <taxon>Pseudolactococcus</taxon>
    </lineage>
</organism>
<dbReference type="SMART" id="SM00866">
    <property type="entry name" value="UTRA"/>
    <property type="match status" value="1"/>
</dbReference>
<evidence type="ECO:0000259" key="5">
    <source>
        <dbReference type="PROSITE" id="PS50949"/>
    </source>
</evidence>
<dbReference type="GO" id="GO:0003677">
    <property type="term" value="F:DNA binding"/>
    <property type="evidence" value="ECO:0007669"/>
    <property type="project" value="UniProtKB-UniRule"/>
</dbReference>
<dbReference type="OrthoDB" id="9816541at2"/>
<keyword evidence="3" id="KW-0804">Transcription</keyword>
<evidence type="ECO:0000256" key="4">
    <source>
        <dbReference type="NCBIfam" id="TIGR02404"/>
    </source>
</evidence>
<gene>
    <name evidence="6" type="ORF">RsY01_1263</name>
</gene>
<dbReference type="PROSITE" id="PS50949">
    <property type="entry name" value="HTH_GNTR"/>
    <property type="match status" value="1"/>
</dbReference>
<dbReference type="InterPro" id="IPR012770">
    <property type="entry name" value="TreR"/>
</dbReference>
<dbReference type="NCBIfam" id="TIGR02404">
    <property type="entry name" value="trehalos_R_Bsub"/>
    <property type="match status" value="1"/>
</dbReference>
<dbReference type="PANTHER" id="PTHR44846:SF12">
    <property type="entry name" value="HTH-TYPE TRANSCRIPTIONAL REGULATOR TRER"/>
    <property type="match status" value="1"/>
</dbReference>
<dbReference type="Pfam" id="PF07702">
    <property type="entry name" value="UTRA"/>
    <property type="match status" value="1"/>
</dbReference>
<dbReference type="EMBL" id="BEDT01000003">
    <property type="protein sequence ID" value="GAX47662.1"/>
    <property type="molecule type" value="Genomic_DNA"/>
</dbReference>
<dbReference type="InterPro" id="IPR036388">
    <property type="entry name" value="WH-like_DNA-bd_sf"/>
</dbReference>
<evidence type="ECO:0000313" key="7">
    <source>
        <dbReference type="Proteomes" id="UP000218689"/>
    </source>
</evidence>
<feature type="domain" description="HTH gntR-type" evidence="5">
    <location>
        <begin position="1"/>
        <end position="69"/>
    </location>
</feature>
<dbReference type="SUPFAM" id="SSF64288">
    <property type="entry name" value="Chorismate lyase-like"/>
    <property type="match status" value="1"/>
</dbReference>
<accession>A0A224XCL2</accession>
<dbReference type="PRINTS" id="PR00035">
    <property type="entry name" value="HTHGNTR"/>
</dbReference>
<keyword evidence="2" id="KW-0238">DNA-binding</keyword>
<dbReference type="InterPro" id="IPR028978">
    <property type="entry name" value="Chorismate_lyase_/UTRA_dom_sf"/>
</dbReference>
<dbReference type="Gene3D" id="1.10.10.10">
    <property type="entry name" value="Winged helix-like DNA-binding domain superfamily/Winged helix DNA-binding domain"/>
    <property type="match status" value="1"/>
</dbReference>